<evidence type="ECO:0000313" key="2">
    <source>
        <dbReference type="Proteomes" id="UP001055072"/>
    </source>
</evidence>
<reference evidence="1" key="1">
    <citation type="journal article" date="2021" name="Environ. Microbiol.">
        <title>Gene family expansions and transcriptome signatures uncover fungal adaptations to wood decay.</title>
        <authorList>
            <person name="Hage H."/>
            <person name="Miyauchi S."/>
            <person name="Viragh M."/>
            <person name="Drula E."/>
            <person name="Min B."/>
            <person name="Chaduli D."/>
            <person name="Navarro D."/>
            <person name="Favel A."/>
            <person name="Norest M."/>
            <person name="Lesage-Meessen L."/>
            <person name="Balint B."/>
            <person name="Merenyi Z."/>
            <person name="de Eugenio L."/>
            <person name="Morin E."/>
            <person name="Martinez A.T."/>
            <person name="Baldrian P."/>
            <person name="Stursova M."/>
            <person name="Martinez M.J."/>
            <person name="Novotny C."/>
            <person name="Magnuson J.K."/>
            <person name="Spatafora J.W."/>
            <person name="Maurice S."/>
            <person name="Pangilinan J."/>
            <person name="Andreopoulos W."/>
            <person name="LaButti K."/>
            <person name="Hundley H."/>
            <person name="Na H."/>
            <person name="Kuo A."/>
            <person name="Barry K."/>
            <person name="Lipzen A."/>
            <person name="Henrissat B."/>
            <person name="Riley R."/>
            <person name="Ahrendt S."/>
            <person name="Nagy L.G."/>
            <person name="Grigoriev I.V."/>
            <person name="Martin F."/>
            <person name="Rosso M.N."/>
        </authorList>
    </citation>
    <scope>NUCLEOTIDE SEQUENCE</scope>
    <source>
        <strain evidence="1">CBS 384.51</strain>
    </source>
</reference>
<evidence type="ECO:0000313" key="1">
    <source>
        <dbReference type="EMBL" id="KAI0086461.1"/>
    </source>
</evidence>
<dbReference type="EMBL" id="MU274923">
    <property type="protein sequence ID" value="KAI0086461.1"/>
    <property type="molecule type" value="Genomic_DNA"/>
</dbReference>
<protein>
    <submittedName>
        <fullName evidence="1">Uncharacterized protein</fullName>
    </submittedName>
</protein>
<sequence length="186" mass="19300">MKLSPVSTLAALVAFAVSATAAAGGSGSECVPLLRGNLQEPLYMPPTAGPSNQRFDLANGTGAAVYDEVGLLPTSIPLPTSTATEPVHTSEAVAGQASSEAPGDAESWPQGRSDVPEMSSLPAITNEMLKAEFESRASCITHGHSCLPGWTNPPKKCCSGLRCYAIIGGVGGWCWRKELLSKDQDI</sequence>
<gene>
    <name evidence="1" type="ORF">BDY19DRAFT_908160</name>
</gene>
<keyword evidence="2" id="KW-1185">Reference proteome</keyword>
<accession>A0ACB8TWW4</accession>
<comment type="caution">
    <text evidence="1">The sequence shown here is derived from an EMBL/GenBank/DDBJ whole genome shotgun (WGS) entry which is preliminary data.</text>
</comment>
<name>A0ACB8TWW4_9APHY</name>
<organism evidence="1 2">
    <name type="scientific">Irpex rosettiformis</name>
    <dbReference type="NCBI Taxonomy" id="378272"/>
    <lineage>
        <taxon>Eukaryota</taxon>
        <taxon>Fungi</taxon>
        <taxon>Dikarya</taxon>
        <taxon>Basidiomycota</taxon>
        <taxon>Agaricomycotina</taxon>
        <taxon>Agaricomycetes</taxon>
        <taxon>Polyporales</taxon>
        <taxon>Irpicaceae</taxon>
        <taxon>Irpex</taxon>
    </lineage>
</organism>
<dbReference type="Proteomes" id="UP001055072">
    <property type="component" value="Unassembled WGS sequence"/>
</dbReference>
<proteinExistence type="predicted"/>